<feature type="binding site" evidence="8">
    <location>
        <position position="416"/>
    </location>
    <ligand>
        <name>ATP</name>
        <dbReference type="ChEBI" id="CHEBI:30616"/>
    </ligand>
</feature>
<dbReference type="InterPro" id="IPR001245">
    <property type="entry name" value="Ser-Thr/Tyr_kinase_cat_dom"/>
</dbReference>
<dbReference type="InterPro" id="IPR017441">
    <property type="entry name" value="Protein_kinase_ATP_BS"/>
</dbReference>
<dbReference type="Gene3D" id="2.90.10.10">
    <property type="entry name" value="Bulb-type lectin domain"/>
    <property type="match status" value="1"/>
</dbReference>
<dbReference type="AlphaFoldDB" id="A0A2I0HSU7"/>
<feature type="domain" description="Apple" evidence="11">
    <location>
        <begin position="297"/>
        <end position="372"/>
    </location>
</feature>
<dbReference type="InterPro" id="IPR051343">
    <property type="entry name" value="G-type_lectin_kinases/EP1-like"/>
</dbReference>
<dbReference type="STRING" id="22663.A0A2I0HSU7"/>
<name>A0A2I0HSU7_PUNGR</name>
<evidence type="ECO:0000256" key="2">
    <source>
        <dbReference type="ARBA" id="ARBA00022679"/>
    </source>
</evidence>
<evidence type="ECO:0000256" key="8">
    <source>
        <dbReference type="PROSITE-ProRule" id="PRU10141"/>
    </source>
</evidence>
<feature type="domain" description="Bulb-type lectin" evidence="10">
    <location>
        <begin position="1"/>
        <end position="125"/>
    </location>
</feature>
<evidence type="ECO:0000256" key="5">
    <source>
        <dbReference type="ARBA" id="ARBA00022840"/>
    </source>
</evidence>
<evidence type="ECO:0000259" key="10">
    <source>
        <dbReference type="PROSITE" id="PS50927"/>
    </source>
</evidence>
<keyword evidence="5 8" id="KW-0067">ATP-binding</keyword>
<dbReference type="Pfam" id="PF01453">
    <property type="entry name" value="B_lectin"/>
    <property type="match status" value="1"/>
</dbReference>
<dbReference type="FunFam" id="3.30.200.20:FF:000178">
    <property type="entry name" value="serine/threonine-protein kinase PBS1-like"/>
    <property type="match status" value="1"/>
</dbReference>
<keyword evidence="1" id="KW-0245">EGF-like domain</keyword>
<gene>
    <name evidence="12" type="ORF">CRG98_044829</name>
</gene>
<dbReference type="SUPFAM" id="SSF57414">
    <property type="entry name" value="Hairpin loop containing domain-like"/>
    <property type="match status" value="1"/>
</dbReference>
<evidence type="ECO:0000256" key="1">
    <source>
        <dbReference type="ARBA" id="ARBA00022536"/>
    </source>
</evidence>
<dbReference type="InterPro" id="IPR003609">
    <property type="entry name" value="Pan_app"/>
</dbReference>
<dbReference type="Gene3D" id="1.10.510.10">
    <property type="entry name" value="Transferase(Phosphotransferase) domain 1"/>
    <property type="match status" value="1"/>
</dbReference>
<keyword evidence="7" id="KW-0325">Glycoprotein</keyword>
<dbReference type="PANTHER" id="PTHR47976:SF30">
    <property type="entry name" value="RECEPTOR-LIKE SERINE_THREONINE-PROTEIN KINASE"/>
    <property type="match status" value="1"/>
</dbReference>
<sequence>MRFLDGSVAGSILERGDYGCGFYRTDEGHLFTIFYLMGNRGRGTAAYPVGCYSQVVWSANRNNPVEYNAKLELKSDGDLVRKNANGTIAWSTNTSGKSVVSMNLDEFGNLMLNDKNDAVVWESVSHPTDVLVPGQKLMVGQKLTPGSSSTNFTEHALVETNPPLAYYSTNFSNLSLDSSSYVEFRSGSLALVSFSNNLNLPVFSFRASTSQPFVRLSSDGHLKVYEWRENQWQEIADILTREIGDYGYPLLCGEYGICSNGQCTCPASRNPSGTPYFKQLDDRNRSFGCPLTTPLSCDDPQNHSFVKLEKFTYFTVSKQDVSNTSLERCQEACARSCSCKGAFYSPSRSYCSLQAQRRAADEADEDYLDELQGMPTIFPYNELKSATENFCKKIGEGGYGSVFQGTLADGTKVAVKRLEGLGQIKKSFLAEVKTIGKIHHVNLVRLLGFCAEKSHGLLVHEFMSGGSLDGWIFHEAAGGVVLDWQRRKKLVERDKSRLVTTMRGTPGYIAPEWLSGLITEKADVYSFGVVALEIVCGRKVFESSQSEEDRFLLHLLKRKAEEDRLLDMVNAYGMDMQLYGPEVANMIKLAAWCLQADYTKRPSMSMVIQSNLSRRLALSLSFSILRAPGFVFSLSSHSIPNPTVVAAASARSVASTSRRSALLCFSRHQVSLPALLNQSDVLLLYWMLLFFIY</sequence>
<keyword evidence="3" id="KW-0732">Signal</keyword>
<dbReference type="PROSITE" id="PS50948">
    <property type="entry name" value="PAN"/>
    <property type="match status" value="1"/>
</dbReference>
<dbReference type="Pfam" id="PF00069">
    <property type="entry name" value="Pkinase"/>
    <property type="match status" value="1"/>
</dbReference>
<dbReference type="InterPro" id="IPR036426">
    <property type="entry name" value="Bulb-type_lectin_dom_sf"/>
</dbReference>
<evidence type="ECO:0000259" key="9">
    <source>
        <dbReference type="PROSITE" id="PS50011"/>
    </source>
</evidence>
<dbReference type="EMBL" id="PGOL01005703">
    <property type="protein sequence ID" value="PKI34778.1"/>
    <property type="molecule type" value="Genomic_DNA"/>
</dbReference>
<dbReference type="SMART" id="SM00108">
    <property type="entry name" value="B_lectin"/>
    <property type="match status" value="1"/>
</dbReference>
<proteinExistence type="predicted"/>
<keyword evidence="13" id="KW-1185">Reference proteome</keyword>
<reference evidence="12 13" key="1">
    <citation type="submission" date="2017-11" db="EMBL/GenBank/DDBJ databases">
        <title>De-novo sequencing of pomegranate (Punica granatum L.) genome.</title>
        <authorList>
            <person name="Akparov Z."/>
            <person name="Amiraslanov A."/>
            <person name="Hajiyeva S."/>
            <person name="Abbasov M."/>
            <person name="Kaur K."/>
            <person name="Hamwieh A."/>
            <person name="Solovyev V."/>
            <person name="Salamov A."/>
            <person name="Braich B."/>
            <person name="Kosarev P."/>
            <person name="Mahmoud A."/>
            <person name="Hajiyev E."/>
            <person name="Babayeva S."/>
            <person name="Izzatullayeva V."/>
            <person name="Mammadov A."/>
            <person name="Mammadov A."/>
            <person name="Sharifova S."/>
            <person name="Ojaghi J."/>
            <person name="Eynullazada K."/>
            <person name="Bayramov B."/>
            <person name="Abdulazimova A."/>
            <person name="Shahmuradov I."/>
        </authorList>
    </citation>
    <scope>NUCLEOTIDE SEQUENCE [LARGE SCALE GENOMIC DNA]</scope>
    <source>
        <strain evidence="13">cv. AG2017</strain>
        <tissue evidence="12">Leaf</tissue>
    </source>
</reference>
<dbReference type="InterPro" id="IPR001480">
    <property type="entry name" value="Bulb-type_lectin_dom"/>
</dbReference>
<evidence type="ECO:0000313" key="13">
    <source>
        <dbReference type="Proteomes" id="UP000233551"/>
    </source>
</evidence>
<evidence type="ECO:0000256" key="4">
    <source>
        <dbReference type="ARBA" id="ARBA00022741"/>
    </source>
</evidence>
<dbReference type="CDD" id="cd00028">
    <property type="entry name" value="B_lectin"/>
    <property type="match status" value="1"/>
</dbReference>
<keyword evidence="2" id="KW-0808">Transferase</keyword>
<dbReference type="GO" id="GO:0005524">
    <property type="term" value="F:ATP binding"/>
    <property type="evidence" value="ECO:0007669"/>
    <property type="project" value="UniProtKB-UniRule"/>
</dbReference>
<dbReference type="PROSITE" id="PS50927">
    <property type="entry name" value="BULB_LECTIN"/>
    <property type="match status" value="1"/>
</dbReference>
<dbReference type="CDD" id="cd01098">
    <property type="entry name" value="PAN_AP_plant"/>
    <property type="match status" value="1"/>
</dbReference>
<dbReference type="SUPFAM" id="SSF51110">
    <property type="entry name" value="alpha-D-mannose-specific plant lectins"/>
    <property type="match status" value="1"/>
</dbReference>
<dbReference type="InterPro" id="IPR011009">
    <property type="entry name" value="Kinase-like_dom_sf"/>
</dbReference>
<evidence type="ECO:0008006" key="14">
    <source>
        <dbReference type="Google" id="ProtNLM"/>
    </source>
</evidence>
<accession>A0A2I0HSU7</accession>
<dbReference type="Proteomes" id="UP000233551">
    <property type="component" value="Unassembled WGS sequence"/>
</dbReference>
<dbReference type="Gene3D" id="3.30.200.20">
    <property type="entry name" value="Phosphorylase Kinase, domain 1"/>
    <property type="match status" value="1"/>
</dbReference>
<comment type="caution">
    <text evidence="12">The sequence shown here is derived from an EMBL/GenBank/DDBJ whole genome shotgun (WGS) entry which is preliminary data.</text>
</comment>
<feature type="domain" description="Protein kinase" evidence="9">
    <location>
        <begin position="388"/>
        <end position="616"/>
    </location>
</feature>
<evidence type="ECO:0000259" key="11">
    <source>
        <dbReference type="PROSITE" id="PS50948"/>
    </source>
</evidence>
<evidence type="ECO:0000256" key="7">
    <source>
        <dbReference type="ARBA" id="ARBA00023180"/>
    </source>
</evidence>
<evidence type="ECO:0000256" key="6">
    <source>
        <dbReference type="ARBA" id="ARBA00023157"/>
    </source>
</evidence>
<dbReference type="Pfam" id="PF07714">
    <property type="entry name" value="PK_Tyr_Ser-Thr"/>
    <property type="match status" value="1"/>
</dbReference>
<protein>
    <recommendedName>
        <fullName evidence="14">Receptor-like serine/threonine-protein kinase</fullName>
    </recommendedName>
</protein>
<keyword evidence="4 8" id="KW-0547">Nucleotide-binding</keyword>
<evidence type="ECO:0000256" key="3">
    <source>
        <dbReference type="ARBA" id="ARBA00022729"/>
    </source>
</evidence>
<dbReference type="GO" id="GO:0004672">
    <property type="term" value="F:protein kinase activity"/>
    <property type="evidence" value="ECO:0007669"/>
    <property type="project" value="InterPro"/>
</dbReference>
<dbReference type="PROSITE" id="PS00107">
    <property type="entry name" value="PROTEIN_KINASE_ATP"/>
    <property type="match status" value="1"/>
</dbReference>
<dbReference type="PROSITE" id="PS50011">
    <property type="entry name" value="PROTEIN_KINASE_DOM"/>
    <property type="match status" value="1"/>
</dbReference>
<dbReference type="InterPro" id="IPR000719">
    <property type="entry name" value="Prot_kinase_dom"/>
</dbReference>
<organism evidence="12 13">
    <name type="scientific">Punica granatum</name>
    <name type="common">Pomegranate</name>
    <dbReference type="NCBI Taxonomy" id="22663"/>
    <lineage>
        <taxon>Eukaryota</taxon>
        <taxon>Viridiplantae</taxon>
        <taxon>Streptophyta</taxon>
        <taxon>Embryophyta</taxon>
        <taxon>Tracheophyta</taxon>
        <taxon>Spermatophyta</taxon>
        <taxon>Magnoliopsida</taxon>
        <taxon>eudicotyledons</taxon>
        <taxon>Gunneridae</taxon>
        <taxon>Pentapetalae</taxon>
        <taxon>rosids</taxon>
        <taxon>malvids</taxon>
        <taxon>Myrtales</taxon>
        <taxon>Lythraceae</taxon>
        <taxon>Punica</taxon>
    </lineage>
</organism>
<dbReference type="SUPFAM" id="SSF56112">
    <property type="entry name" value="Protein kinase-like (PK-like)"/>
    <property type="match status" value="1"/>
</dbReference>
<evidence type="ECO:0000313" key="12">
    <source>
        <dbReference type="EMBL" id="PKI34778.1"/>
    </source>
</evidence>
<keyword evidence="6" id="KW-1015">Disulfide bond</keyword>
<dbReference type="PANTHER" id="PTHR47976">
    <property type="entry name" value="G-TYPE LECTIN S-RECEPTOR-LIKE SERINE/THREONINE-PROTEIN KINASE SD2-5"/>
    <property type="match status" value="1"/>
</dbReference>